<dbReference type="SMART" id="SM00857">
    <property type="entry name" value="Resolvase"/>
    <property type="match status" value="1"/>
</dbReference>
<dbReference type="CDD" id="cd03768">
    <property type="entry name" value="SR_ResInv"/>
    <property type="match status" value="1"/>
</dbReference>
<keyword evidence="5" id="KW-0233">DNA recombination</keyword>
<dbReference type="PROSITE" id="PS00397">
    <property type="entry name" value="RECOMBINASES_1"/>
    <property type="match status" value="1"/>
</dbReference>
<organism evidence="9 10">
    <name type="scientific">Paracoccus chinensis</name>
    <dbReference type="NCBI Taxonomy" id="525640"/>
    <lineage>
        <taxon>Bacteria</taxon>
        <taxon>Pseudomonadati</taxon>
        <taxon>Pseudomonadota</taxon>
        <taxon>Alphaproteobacteria</taxon>
        <taxon>Rhodobacterales</taxon>
        <taxon>Paracoccaceae</taxon>
        <taxon>Paracoccus</taxon>
    </lineage>
</organism>
<keyword evidence="10" id="KW-1185">Reference proteome</keyword>
<dbReference type="PROSITE" id="PS51736">
    <property type="entry name" value="RECOMBINASES_3"/>
    <property type="match status" value="1"/>
</dbReference>
<feature type="active site" description="O-(5'-phospho-DNA)-serine intermediate" evidence="6 7">
    <location>
        <position position="9"/>
    </location>
</feature>
<accession>A0A1G9NDU6</accession>
<keyword evidence="2" id="KW-0229">DNA integration</keyword>
<dbReference type="InterPro" id="IPR050639">
    <property type="entry name" value="SSR_resolvase"/>
</dbReference>
<feature type="domain" description="Resolvase/invertase-type recombinase catalytic" evidence="8">
    <location>
        <begin position="1"/>
        <end position="134"/>
    </location>
</feature>
<evidence type="ECO:0000256" key="2">
    <source>
        <dbReference type="ARBA" id="ARBA00022908"/>
    </source>
</evidence>
<dbReference type="FunFam" id="3.40.50.1390:FF:000001">
    <property type="entry name" value="DNA recombinase"/>
    <property type="match status" value="1"/>
</dbReference>
<evidence type="ECO:0000256" key="7">
    <source>
        <dbReference type="PROSITE-ProRule" id="PRU10137"/>
    </source>
</evidence>
<name>A0A1G9NDU6_9RHOB</name>
<evidence type="ECO:0000256" key="6">
    <source>
        <dbReference type="PIRSR" id="PIRSR606118-50"/>
    </source>
</evidence>
<proteinExistence type="inferred from homology"/>
<dbReference type="EMBL" id="FNGE01000029">
    <property type="protein sequence ID" value="SDL84629.1"/>
    <property type="molecule type" value="Genomic_DNA"/>
</dbReference>
<evidence type="ECO:0000313" key="9">
    <source>
        <dbReference type="EMBL" id="SDL84629.1"/>
    </source>
</evidence>
<evidence type="ECO:0000259" key="8">
    <source>
        <dbReference type="PROSITE" id="PS51736"/>
    </source>
</evidence>
<evidence type="ECO:0000256" key="5">
    <source>
        <dbReference type="ARBA" id="ARBA00023172"/>
    </source>
</evidence>
<protein>
    <submittedName>
        <fullName evidence="9">Site-specific DNA recombinase</fullName>
    </submittedName>
</protein>
<dbReference type="PANTHER" id="PTHR30461">
    <property type="entry name" value="DNA-INVERTASE FROM LAMBDOID PROPHAGE"/>
    <property type="match status" value="1"/>
</dbReference>
<evidence type="ECO:0000256" key="4">
    <source>
        <dbReference type="ARBA" id="ARBA00023125"/>
    </source>
</evidence>
<dbReference type="Gene3D" id="3.40.50.1390">
    <property type="entry name" value="Resolvase, N-terminal catalytic domain"/>
    <property type="match status" value="1"/>
</dbReference>
<evidence type="ECO:0000256" key="1">
    <source>
        <dbReference type="ARBA" id="ARBA00009913"/>
    </source>
</evidence>
<dbReference type="AlphaFoldDB" id="A0A1G9NDU6"/>
<dbReference type="PROSITE" id="PS00398">
    <property type="entry name" value="RECOMBINASES_2"/>
    <property type="match status" value="1"/>
</dbReference>
<dbReference type="GO" id="GO:0015074">
    <property type="term" value="P:DNA integration"/>
    <property type="evidence" value="ECO:0007669"/>
    <property type="project" value="UniProtKB-KW"/>
</dbReference>
<comment type="similarity">
    <text evidence="1">Belongs to the site-specific recombinase resolvase family.</text>
</comment>
<dbReference type="STRING" id="525640.SAMN04487971_12918"/>
<keyword evidence="3" id="KW-0230">DNA invertase</keyword>
<dbReference type="GO" id="GO:0000150">
    <property type="term" value="F:DNA strand exchange activity"/>
    <property type="evidence" value="ECO:0007669"/>
    <property type="project" value="UniProtKB-KW"/>
</dbReference>
<dbReference type="InterPro" id="IPR006119">
    <property type="entry name" value="Resolv_N"/>
</dbReference>
<reference evidence="10" key="1">
    <citation type="submission" date="2016-10" db="EMBL/GenBank/DDBJ databases">
        <authorList>
            <person name="Varghese N."/>
            <person name="Submissions S."/>
        </authorList>
    </citation>
    <scope>NUCLEOTIDE SEQUENCE [LARGE SCALE GENOMIC DNA]</scope>
    <source>
        <strain evidence="10">CGMCC 1.7655</strain>
    </source>
</reference>
<dbReference type="InterPro" id="IPR036162">
    <property type="entry name" value="Resolvase-like_N_sf"/>
</dbReference>
<gene>
    <name evidence="9" type="ORF">SAMN04487971_12918</name>
</gene>
<dbReference type="InterPro" id="IPR006118">
    <property type="entry name" value="Recombinase_CS"/>
</dbReference>
<dbReference type="GO" id="GO:0003677">
    <property type="term" value="F:DNA binding"/>
    <property type="evidence" value="ECO:0007669"/>
    <property type="project" value="UniProtKB-KW"/>
</dbReference>
<sequence>MLIGYARVSTGEQTTDPQIAELRAAGCMDIRSETGSGGSRARPVLARLIREIKGGDTLVVVRIDRLARSLSHLLEVIEAVEARGAHFRSLHDPIDTASPQGKFTLQVLGAAAELERALIRERTMAGLASARAAGRVGGNPGLRRGDSVARRMVARARDESYFAKLEANAQEWVPLVRRHRPDMPWQDLVRIINARRDQGAPAWTVERLRRAVARFVREGLLPKTVLERARPAATNDRLLAIVAAIKGADPEITLQGIGRRLDEMRERTPRGQNTWQPSSVKMLVDRAREQGLLGRD</sequence>
<dbReference type="SUPFAM" id="SSF53041">
    <property type="entry name" value="Resolvase-like"/>
    <property type="match status" value="1"/>
</dbReference>
<keyword evidence="4" id="KW-0238">DNA-binding</keyword>
<dbReference type="Pfam" id="PF00239">
    <property type="entry name" value="Resolvase"/>
    <property type="match status" value="1"/>
</dbReference>
<dbReference type="OrthoDB" id="2290206at2"/>
<evidence type="ECO:0000256" key="3">
    <source>
        <dbReference type="ARBA" id="ARBA00023100"/>
    </source>
</evidence>
<dbReference type="RefSeq" id="WP_090757391.1">
    <property type="nucleotide sequence ID" value="NZ_FNGE01000029.1"/>
</dbReference>
<dbReference type="Proteomes" id="UP000199555">
    <property type="component" value="Unassembled WGS sequence"/>
</dbReference>
<dbReference type="PANTHER" id="PTHR30461:SF2">
    <property type="entry name" value="SERINE RECOMBINASE PINE-RELATED"/>
    <property type="match status" value="1"/>
</dbReference>
<evidence type="ECO:0000313" key="10">
    <source>
        <dbReference type="Proteomes" id="UP000199555"/>
    </source>
</evidence>